<gene>
    <name evidence="1" type="ORF">A142_16200</name>
</gene>
<dbReference type="Pfam" id="PF07459">
    <property type="entry name" value="CTX_RstB"/>
    <property type="match status" value="1"/>
</dbReference>
<dbReference type="AlphaFoldDB" id="A0A1E5FX08"/>
<evidence type="ECO:0000313" key="1">
    <source>
        <dbReference type="EMBL" id="OEF94693.1"/>
    </source>
</evidence>
<proteinExistence type="predicted"/>
<evidence type="ECO:0000313" key="2">
    <source>
        <dbReference type="Proteomes" id="UP000094802"/>
    </source>
</evidence>
<dbReference type="InterPro" id="IPR010008">
    <property type="entry name" value="Vibrio_Phage_CTX_RstB"/>
</dbReference>
<dbReference type="RefSeq" id="WP_019822879.1">
    <property type="nucleotide sequence ID" value="NZ_AJZD02000038.1"/>
</dbReference>
<organism evidence="1 2">
    <name type="scientific">Vibrio splendidus 12E03</name>
    <dbReference type="NCBI Taxonomy" id="1191305"/>
    <lineage>
        <taxon>Bacteria</taxon>
        <taxon>Pseudomonadati</taxon>
        <taxon>Pseudomonadota</taxon>
        <taxon>Gammaproteobacteria</taxon>
        <taxon>Vibrionales</taxon>
        <taxon>Vibrionaceae</taxon>
        <taxon>Vibrio</taxon>
    </lineage>
</organism>
<dbReference type="EMBL" id="AJZD02000038">
    <property type="protein sequence ID" value="OEF94693.1"/>
    <property type="molecule type" value="Genomic_DNA"/>
</dbReference>
<sequence>MKLVLLGASHSKGISGKTGKPYEIADIFYGKKPRAWSNDKGSCSTFGFDVGEDGGSMTFVVSDEILNQFESTAFPVLADVKTEPNPENPENPEQNFITGYTVIKSLFDDLHKK</sequence>
<dbReference type="Proteomes" id="UP000094802">
    <property type="component" value="Unassembled WGS sequence"/>
</dbReference>
<dbReference type="OrthoDB" id="5883441at2"/>
<accession>A0A1E5FX08</accession>
<reference evidence="1 2" key="1">
    <citation type="journal article" date="2012" name="Science">
        <title>Ecological populations of bacteria act as socially cohesive units of antibiotic production and resistance.</title>
        <authorList>
            <person name="Cordero O.X."/>
            <person name="Wildschutte H."/>
            <person name="Kirkup B."/>
            <person name="Proehl S."/>
            <person name="Ngo L."/>
            <person name="Hussain F."/>
            <person name="Le Roux F."/>
            <person name="Mincer T."/>
            <person name="Polz M.F."/>
        </authorList>
    </citation>
    <scope>NUCLEOTIDE SEQUENCE [LARGE SCALE GENOMIC DNA]</scope>
    <source>
        <strain evidence="1 2">12E03</strain>
    </source>
</reference>
<comment type="caution">
    <text evidence="1">The sequence shown here is derived from an EMBL/GenBank/DDBJ whole genome shotgun (WGS) entry which is preliminary data.</text>
</comment>
<protein>
    <submittedName>
        <fullName evidence="1">Uncharacterized protein</fullName>
    </submittedName>
</protein>
<name>A0A1E5FX08_VIBSP</name>